<sequence length="116" mass="11967">MILNTSITGVPAFTGIVHKYKVTNKSLAGPAEVAAGMPGRDIVPTVNGVSMPLSATITPGGEGVICSPVAKFELNTPIGGGELNAPNNRIHLGEAVTLSRTSEGYLLIEREVVAEI</sequence>
<name>W2CY85_9BACT</name>
<evidence type="ECO:0000313" key="2">
    <source>
        <dbReference type="Proteomes" id="UP000034980"/>
    </source>
</evidence>
<comment type="caution">
    <text evidence="1">The sequence shown here is derived from an EMBL/GenBank/DDBJ whole genome shotgun (WGS) entry which is preliminary data.</text>
</comment>
<gene>
    <name evidence="1" type="ORF">T235_15710</name>
</gene>
<accession>W2CY85</accession>
<dbReference type="Proteomes" id="UP000034980">
    <property type="component" value="Unassembled WGS sequence"/>
</dbReference>
<dbReference type="AlphaFoldDB" id="W2CY85"/>
<evidence type="ECO:0000313" key="1">
    <source>
        <dbReference type="EMBL" id="ETK11377.1"/>
    </source>
</evidence>
<protein>
    <submittedName>
        <fullName evidence="1">Uncharacterized protein</fullName>
    </submittedName>
</protein>
<reference evidence="1 2" key="1">
    <citation type="submission" date="2013-11" db="EMBL/GenBank/DDBJ databases">
        <title>Single cell genomics of uncultured Tannerella BU063 (oral taxon 286).</title>
        <authorList>
            <person name="Beall C.J."/>
            <person name="Campbell A.G."/>
            <person name="Griffen A.L."/>
            <person name="Podar M."/>
            <person name="Leys E.J."/>
        </authorList>
    </citation>
    <scope>NUCLEOTIDE SEQUENCE [LARGE SCALE GENOMIC DNA]</scope>
    <source>
        <strain evidence="1">Cell 8/11</strain>
    </source>
</reference>
<organism evidence="1 2">
    <name type="scientific">Tannerella sp. oral taxon BU063 isolate Cell 8/11</name>
    <dbReference type="NCBI Taxonomy" id="1411915"/>
    <lineage>
        <taxon>Bacteria</taxon>
        <taxon>Pseudomonadati</taxon>
        <taxon>Bacteroidota</taxon>
        <taxon>Bacteroidia</taxon>
        <taxon>Bacteroidales</taxon>
        <taxon>Tannerellaceae</taxon>
        <taxon>Tannerella</taxon>
    </lineage>
</organism>
<dbReference type="EMBL" id="AYYF01001567">
    <property type="protein sequence ID" value="ETK11377.1"/>
    <property type="molecule type" value="Genomic_DNA"/>
</dbReference>
<proteinExistence type="predicted"/>